<evidence type="ECO:0000313" key="2">
    <source>
        <dbReference type="EMBL" id="EDK41941.1"/>
    </source>
</evidence>
<accession>A5DRY3</accession>
<sequence>MLTPVDNAAALLRILFNTSLASLYKLPFQDSYKKHPEKVDIKNINEKVWQGTVRLLEESGESSTTPRSISISSSKQQDKILAFTSLRLKIEFINIINFVSEKFWGEVWYIPTNKKSSKDKIEEKQNGAAKSVDDKNRVRIQRIKKIAHDGRSTIIPIEGERSWFRVIVQIPDSGFFPVFEDEEEEEEDNEDEEDGKLSKMHKHKQVALLLKLNLEYQAEKFRFRIETFDSEYEAEKDRYLRAELKKRAKYTGVDDLLPKPKGLTGNKITKINKEDESENEAENAEDAEDEGEEDFGDFVSTE</sequence>
<dbReference type="VEuPathDB" id="FungiDB:LELG_00119"/>
<name>A5DRY3_LODEL</name>
<feature type="compositionally biased region" description="Acidic residues" evidence="1">
    <location>
        <begin position="180"/>
        <end position="194"/>
    </location>
</feature>
<organism evidence="2 3">
    <name type="scientific">Lodderomyces elongisporus (strain ATCC 11503 / CBS 2605 / JCM 1781 / NBRC 1676 / NRRL YB-4239)</name>
    <name type="common">Yeast</name>
    <name type="synonym">Saccharomyces elongisporus</name>
    <dbReference type="NCBI Taxonomy" id="379508"/>
    <lineage>
        <taxon>Eukaryota</taxon>
        <taxon>Fungi</taxon>
        <taxon>Dikarya</taxon>
        <taxon>Ascomycota</taxon>
        <taxon>Saccharomycotina</taxon>
        <taxon>Pichiomycetes</taxon>
        <taxon>Debaryomycetaceae</taxon>
        <taxon>Candida/Lodderomyces clade</taxon>
        <taxon>Lodderomyces</taxon>
    </lineage>
</organism>
<dbReference type="GeneID" id="5235949"/>
<evidence type="ECO:0000256" key="1">
    <source>
        <dbReference type="SAM" id="MobiDB-lite"/>
    </source>
</evidence>
<reference evidence="2 3" key="1">
    <citation type="journal article" date="2009" name="Nature">
        <title>Evolution of pathogenicity and sexual reproduction in eight Candida genomes.</title>
        <authorList>
            <person name="Butler G."/>
            <person name="Rasmussen M.D."/>
            <person name="Lin M.F."/>
            <person name="Santos M.A."/>
            <person name="Sakthikumar S."/>
            <person name="Munro C.A."/>
            <person name="Rheinbay E."/>
            <person name="Grabherr M."/>
            <person name="Forche A."/>
            <person name="Reedy J.L."/>
            <person name="Agrafioti I."/>
            <person name="Arnaud M.B."/>
            <person name="Bates S."/>
            <person name="Brown A.J."/>
            <person name="Brunke S."/>
            <person name="Costanzo M.C."/>
            <person name="Fitzpatrick D.A."/>
            <person name="de Groot P.W."/>
            <person name="Harris D."/>
            <person name="Hoyer L.L."/>
            <person name="Hube B."/>
            <person name="Klis F.M."/>
            <person name="Kodira C."/>
            <person name="Lennard N."/>
            <person name="Logue M.E."/>
            <person name="Martin R."/>
            <person name="Neiman A.M."/>
            <person name="Nikolaou E."/>
            <person name="Quail M.A."/>
            <person name="Quinn J."/>
            <person name="Santos M.C."/>
            <person name="Schmitzberger F.F."/>
            <person name="Sherlock G."/>
            <person name="Shah P."/>
            <person name="Silverstein K.A."/>
            <person name="Skrzypek M.S."/>
            <person name="Soll D."/>
            <person name="Staggs R."/>
            <person name="Stansfield I."/>
            <person name="Stumpf M.P."/>
            <person name="Sudbery P.E."/>
            <person name="Srikantha T."/>
            <person name="Zeng Q."/>
            <person name="Berman J."/>
            <person name="Berriman M."/>
            <person name="Heitman J."/>
            <person name="Gow N.A."/>
            <person name="Lorenz M.C."/>
            <person name="Birren B.W."/>
            <person name="Kellis M."/>
            <person name="Cuomo C.A."/>
        </authorList>
    </citation>
    <scope>NUCLEOTIDE SEQUENCE [LARGE SCALE GENOMIC DNA]</scope>
    <source>
        <strain evidence="3">ATCC 11503 / BCRC 21390 / CBS 2605 / JCM 1781 / NBRC 1676 / NRRL YB-4239</strain>
    </source>
</reference>
<protein>
    <submittedName>
        <fullName evidence="2">Uncharacterized protein</fullName>
    </submittedName>
</protein>
<gene>
    <name evidence="2" type="ORF">LELG_00119</name>
</gene>
<keyword evidence="3" id="KW-1185">Reference proteome</keyword>
<dbReference type="AlphaFoldDB" id="A5DRY3"/>
<evidence type="ECO:0000313" key="3">
    <source>
        <dbReference type="Proteomes" id="UP000001996"/>
    </source>
</evidence>
<proteinExistence type="predicted"/>
<dbReference type="EMBL" id="CH981524">
    <property type="protein sequence ID" value="EDK41941.1"/>
    <property type="molecule type" value="Genomic_DNA"/>
</dbReference>
<dbReference type="KEGG" id="lel:PVL30_000114"/>
<feature type="compositionally biased region" description="Acidic residues" evidence="1">
    <location>
        <begin position="275"/>
        <end position="296"/>
    </location>
</feature>
<dbReference type="HOGENOM" id="CLU_921576_0_0_1"/>
<feature type="region of interest" description="Disordered" evidence="1">
    <location>
        <begin position="254"/>
        <end position="302"/>
    </location>
</feature>
<feature type="region of interest" description="Disordered" evidence="1">
    <location>
        <begin position="180"/>
        <end position="199"/>
    </location>
</feature>
<dbReference type="OrthoDB" id="4018970at2759"/>
<dbReference type="InParanoid" id="A5DRY3"/>
<dbReference type="Proteomes" id="UP000001996">
    <property type="component" value="Unassembled WGS sequence"/>
</dbReference>